<comment type="caution">
    <text evidence="3">The sequence shown here is derived from an EMBL/GenBank/DDBJ whole genome shotgun (WGS) entry which is preliminary data.</text>
</comment>
<evidence type="ECO:0000256" key="1">
    <source>
        <dbReference type="SAM" id="MobiDB-lite"/>
    </source>
</evidence>
<reference evidence="3" key="1">
    <citation type="submission" date="2020-12" db="EMBL/GenBank/DDBJ databases">
        <title>Metabolic potential, ecology and presence of endohyphal bacteria is reflected in genomic diversity of Mucoromycotina.</title>
        <authorList>
            <person name="Muszewska A."/>
            <person name="Okrasinska A."/>
            <person name="Steczkiewicz K."/>
            <person name="Drgas O."/>
            <person name="Orlowska M."/>
            <person name="Perlinska-Lenart U."/>
            <person name="Aleksandrzak-Piekarczyk T."/>
            <person name="Szatraj K."/>
            <person name="Zielenkiewicz U."/>
            <person name="Pilsyk S."/>
            <person name="Malc E."/>
            <person name="Mieczkowski P."/>
            <person name="Kruszewska J.S."/>
            <person name="Biernat P."/>
            <person name="Pawlowska J."/>
        </authorList>
    </citation>
    <scope>NUCLEOTIDE SEQUENCE</scope>
    <source>
        <strain evidence="3">WA0000017839</strain>
    </source>
</reference>
<protein>
    <recommendedName>
        <fullName evidence="2">F-box domain-containing protein</fullName>
    </recommendedName>
</protein>
<evidence type="ECO:0000259" key="2">
    <source>
        <dbReference type="PROSITE" id="PS50181"/>
    </source>
</evidence>
<feature type="region of interest" description="Disordered" evidence="1">
    <location>
        <begin position="994"/>
        <end position="1013"/>
    </location>
</feature>
<dbReference type="EMBL" id="JAEPRD010000032">
    <property type="protein sequence ID" value="KAG2206116.1"/>
    <property type="molecule type" value="Genomic_DNA"/>
</dbReference>
<dbReference type="SUPFAM" id="SSF81383">
    <property type="entry name" value="F-box domain"/>
    <property type="match status" value="1"/>
</dbReference>
<dbReference type="AlphaFoldDB" id="A0A8H7RAL9"/>
<proteinExistence type="predicted"/>
<dbReference type="SMART" id="SM00256">
    <property type="entry name" value="FBOX"/>
    <property type="match status" value="1"/>
</dbReference>
<name>A0A8H7RAL9_9FUNG</name>
<dbReference type="PROSITE" id="PS50181">
    <property type="entry name" value="FBOX"/>
    <property type="match status" value="1"/>
</dbReference>
<gene>
    <name evidence="3" type="ORF">INT47_003765</name>
</gene>
<organism evidence="3 4">
    <name type="scientific">Mucor saturninus</name>
    <dbReference type="NCBI Taxonomy" id="64648"/>
    <lineage>
        <taxon>Eukaryota</taxon>
        <taxon>Fungi</taxon>
        <taxon>Fungi incertae sedis</taxon>
        <taxon>Mucoromycota</taxon>
        <taxon>Mucoromycotina</taxon>
        <taxon>Mucoromycetes</taxon>
        <taxon>Mucorales</taxon>
        <taxon>Mucorineae</taxon>
        <taxon>Mucoraceae</taxon>
        <taxon>Mucor</taxon>
    </lineage>
</organism>
<feature type="region of interest" description="Disordered" evidence="1">
    <location>
        <begin position="594"/>
        <end position="618"/>
    </location>
</feature>
<dbReference type="InterPro" id="IPR032675">
    <property type="entry name" value="LRR_dom_sf"/>
</dbReference>
<dbReference type="InterPro" id="IPR036047">
    <property type="entry name" value="F-box-like_dom_sf"/>
</dbReference>
<accession>A0A8H7RAL9</accession>
<feature type="domain" description="F-box" evidence="2">
    <location>
        <begin position="3"/>
        <end position="47"/>
    </location>
</feature>
<keyword evidence="4" id="KW-1185">Reference proteome</keyword>
<sequence>MSTTTLWDLPREVMYMILDNLSLEDRTTCRLVNSDFLKVASYVFREITLASKENINFFADCLDKTPCIAPHVQKINVDTAILLRFANRTCIKTRCHHVKEIQILISQGNSLWAEQLKPYRYLQHVPTFIDSVNAQYIMDNYKNQLMTVRLGGKYLLDLSIQDIKAILNELPQIKLVGLHYTFSEKKKNVHKDLPRTFSFNELNSILKQSTVMTGFELQFCEIADASLLAVDVGNVDALQSLRHSLVVRPSYQISVFDTNHTLTHIDMKSVMVTNVTHFMRSMFDSFPNLRSLDIKFVPRDMPLQTLVGSQWDMPQPNIWSKEFVFGTSGLRKLALTDTQSRLNISELLSALVRAKAPLNDISITGSEDQETGSMDVICSGFKNTLEKLRMDCKASFGLDNVGLLIHLKTAVFRWGRSHTSLPMCPADIINDMPTVTKLDLGYNRWYTHMISRPTAFAYKAYTNITSITLTRVIINENETKEFLLPLIHLKEAIFSYCMFEKCRDNELEEPNYDVDYTTSALGREEVFDFMTTTGELMNEVRRNMFKEGLGMIQANTVNSLEPIIDTDEEVVSSCDTLAAVLDSVARTMADIGQRHGLQSGQRGESPAPPVETSAAPPIPEGYLEHLLDRARGIIQLGNRLRPVNDPFKSKRNDLHIQSLSLEHLGLHECKIREMIGGISNARTIRNFEVVQDRRSGCAKSYDKDRAYHEKKSCNPHVVLNKKTVTDKTIGFHYTHEFGGKTGKNDYVNSRPTFKIRLFSLEKLSIRPNCLMSIYFTDKNGGKLKTCNSVVNDIVEEAKANNGEIPPMTIVPDMSSVEDDRIYAKELMEAFKSNIKTEEVGAEVSISSSVKRQNEEVEEVSRFLGRALDPGRRPPDDFLGARTRAFYDTIRGIRNIFDDEEETDDDTVMGNETNVFNAVSRFDRMLAEVGRAEDIARASPDNIQDHLDQLRDSLASPAESSETTTVQPFVLNKNVFDADIFKSVVYDTCEFSRNRRHETPKSGKNRKTMAIRPF</sequence>
<evidence type="ECO:0000313" key="3">
    <source>
        <dbReference type="EMBL" id="KAG2206116.1"/>
    </source>
</evidence>
<dbReference type="InterPro" id="IPR001810">
    <property type="entry name" value="F-box_dom"/>
</dbReference>
<feature type="compositionally biased region" description="Basic residues" evidence="1">
    <location>
        <begin position="1001"/>
        <end position="1013"/>
    </location>
</feature>
<dbReference type="Proteomes" id="UP000603453">
    <property type="component" value="Unassembled WGS sequence"/>
</dbReference>
<evidence type="ECO:0000313" key="4">
    <source>
        <dbReference type="Proteomes" id="UP000603453"/>
    </source>
</evidence>
<dbReference type="Gene3D" id="3.80.10.10">
    <property type="entry name" value="Ribonuclease Inhibitor"/>
    <property type="match status" value="1"/>
</dbReference>